<dbReference type="Proteomes" id="UP001293593">
    <property type="component" value="Unassembled WGS sequence"/>
</dbReference>
<dbReference type="Pfam" id="PF02798">
    <property type="entry name" value="GST_N"/>
    <property type="match status" value="1"/>
</dbReference>
<proteinExistence type="predicted"/>
<evidence type="ECO:0000313" key="3">
    <source>
        <dbReference type="Proteomes" id="UP001293593"/>
    </source>
</evidence>
<keyword evidence="3" id="KW-1185">Reference proteome</keyword>
<name>A0AAE1MXG4_9FABA</name>
<evidence type="ECO:0000259" key="1">
    <source>
        <dbReference type="Pfam" id="PF02798"/>
    </source>
</evidence>
<dbReference type="EMBL" id="JAWXYG010000003">
    <property type="protein sequence ID" value="KAK4278936.1"/>
    <property type="molecule type" value="Genomic_DNA"/>
</dbReference>
<reference evidence="2" key="1">
    <citation type="submission" date="2023-10" db="EMBL/GenBank/DDBJ databases">
        <title>Chromosome-level genome of the transformable northern wattle, Acacia crassicarpa.</title>
        <authorList>
            <person name="Massaro I."/>
            <person name="Sinha N.R."/>
            <person name="Poethig S."/>
            <person name="Leichty A.R."/>
        </authorList>
    </citation>
    <scope>NUCLEOTIDE SEQUENCE</scope>
    <source>
        <strain evidence="2">Acra3RX</strain>
        <tissue evidence="2">Leaf</tissue>
    </source>
</reference>
<organism evidence="2 3">
    <name type="scientific">Acacia crassicarpa</name>
    <name type="common">northern wattle</name>
    <dbReference type="NCBI Taxonomy" id="499986"/>
    <lineage>
        <taxon>Eukaryota</taxon>
        <taxon>Viridiplantae</taxon>
        <taxon>Streptophyta</taxon>
        <taxon>Embryophyta</taxon>
        <taxon>Tracheophyta</taxon>
        <taxon>Spermatophyta</taxon>
        <taxon>Magnoliopsida</taxon>
        <taxon>eudicotyledons</taxon>
        <taxon>Gunneridae</taxon>
        <taxon>Pentapetalae</taxon>
        <taxon>rosids</taxon>
        <taxon>fabids</taxon>
        <taxon>Fabales</taxon>
        <taxon>Fabaceae</taxon>
        <taxon>Caesalpinioideae</taxon>
        <taxon>mimosoid clade</taxon>
        <taxon>Acacieae</taxon>
        <taxon>Acacia</taxon>
    </lineage>
</organism>
<accession>A0AAE1MXG4</accession>
<feature type="domain" description="GST N-terminal" evidence="1">
    <location>
        <begin position="1"/>
        <end position="40"/>
    </location>
</feature>
<protein>
    <recommendedName>
        <fullName evidence="1">GST N-terminal domain-containing protein</fullName>
    </recommendedName>
</protein>
<evidence type="ECO:0000313" key="2">
    <source>
        <dbReference type="EMBL" id="KAK4278936.1"/>
    </source>
</evidence>
<dbReference type="Gene3D" id="3.40.30.10">
    <property type="entry name" value="Glutaredoxin"/>
    <property type="match status" value="1"/>
</dbReference>
<dbReference type="AlphaFoldDB" id="A0AAE1MXG4"/>
<comment type="caution">
    <text evidence="2">The sequence shown here is derived from an EMBL/GenBank/DDBJ whole genome shotgun (WGS) entry which is preliminary data.</text>
</comment>
<gene>
    <name evidence="2" type="ORF">QN277_016708</name>
</gene>
<dbReference type="InterPro" id="IPR004045">
    <property type="entry name" value="Glutathione_S-Trfase_N"/>
</dbReference>
<sequence length="54" mass="6000">MVVKVYGPRTASTKRVLLVLIEKGIEFETVDVDVSKGNTNNLNSSNYSPLELFL</sequence>